<dbReference type="Gene3D" id="1.10.357.10">
    <property type="entry name" value="Tetracycline Repressor, domain 2"/>
    <property type="match status" value="1"/>
</dbReference>
<dbReference type="AlphaFoldDB" id="A0A7M4DPT7"/>
<dbReference type="InterPro" id="IPR039536">
    <property type="entry name" value="TetR_C_Proteobacteria"/>
</dbReference>
<feature type="DNA-binding region" description="H-T-H motif" evidence="2">
    <location>
        <begin position="37"/>
        <end position="56"/>
    </location>
</feature>
<dbReference type="SUPFAM" id="SSF48498">
    <property type="entry name" value="Tetracyclin repressor-like, C-terminal domain"/>
    <property type="match status" value="1"/>
</dbReference>
<evidence type="ECO:0000313" key="5">
    <source>
        <dbReference type="Proteomes" id="UP000419743"/>
    </source>
</evidence>
<dbReference type="InterPro" id="IPR036271">
    <property type="entry name" value="Tet_transcr_reg_TetR-rel_C_sf"/>
</dbReference>
<protein>
    <submittedName>
        <fullName evidence="4">DNA-binding transcriptional repressor AcrR</fullName>
    </submittedName>
</protein>
<proteinExistence type="predicted"/>
<dbReference type="EMBL" id="CACRYJ010000059">
    <property type="protein sequence ID" value="VZO39481.1"/>
    <property type="molecule type" value="Genomic_DNA"/>
</dbReference>
<dbReference type="InterPro" id="IPR050109">
    <property type="entry name" value="HTH-type_TetR-like_transc_reg"/>
</dbReference>
<evidence type="ECO:0000256" key="1">
    <source>
        <dbReference type="ARBA" id="ARBA00023125"/>
    </source>
</evidence>
<evidence type="ECO:0000313" key="4">
    <source>
        <dbReference type="EMBL" id="VZO39481.1"/>
    </source>
</evidence>
<dbReference type="InterPro" id="IPR009057">
    <property type="entry name" value="Homeodomain-like_sf"/>
</dbReference>
<dbReference type="PROSITE" id="PS50977">
    <property type="entry name" value="HTH_TETR_2"/>
    <property type="match status" value="1"/>
</dbReference>
<dbReference type="RefSeq" id="WP_156742786.1">
    <property type="nucleotide sequence ID" value="NZ_CACRYJ010000059.1"/>
</dbReference>
<evidence type="ECO:0000259" key="3">
    <source>
        <dbReference type="PROSITE" id="PS50977"/>
    </source>
</evidence>
<gene>
    <name evidence="4" type="ORF">HALOF300_04173</name>
</gene>
<keyword evidence="1 2" id="KW-0238">DNA-binding</keyword>
<dbReference type="PANTHER" id="PTHR30055:SF146">
    <property type="entry name" value="HTH-TYPE TRANSCRIPTIONAL DUAL REGULATOR CECR"/>
    <property type="match status" value="1"/>
</dbReference>
<name>A0A7M4DPT7_9MICO</name>
<organism evidence="4 5">
    <name type="scientific">Occultella aeris</name>
    <dbReference type="NCBI Taxonomy" id="2761496"/>
    <lineage>
        <taxon>Bacteria</taxon>
        <taxon>Bacillati</taxon>
        <taxon>Actinomycetota</taxon>
        <taxon>Actinomycetes</taxon>
        <taxon>Micrococcales</taxon>
        <taxon>Ruaniaceae</taxon>
        <taxon>Occultella</taxon>
    </lineage>
</organism>
<dbReference type="SUPFAM" id="SSF46689">
    <property type="entry name" value="Homeodomain-like"/>
    <property type="match status" value="1"/>
</dbReference>
<keyword evidence="5" id="KW-1185">Reference proteome</keyword>
<dbReference type="PANTHER" id="PTHR30055">
    <property type="entry name" value="HTH-TYPE TRANSCRIPTIONAL REGULATOR RUTR"/>
    <property type="match status" value="1"/>
</dbReference>
<comment type="caution">
    <text evidence="4">The sequence shown here is derived from an EMBL/GenBank/DDBJ whole genome shotgun (WGS) entry which is preliminary data.</text>
</comment>
<dbReference type="PRINTS" id="PR00455">
    <property type="entry name" value="HTHTETR"/>
</dbReference>
<dbReference type="GO" id="GO:0003700">
    <property type="term" value="F:DNA-binding transcription factor activity"/>
    <property type="evidence" value="ECO:0007669"/>
    <property type="project" value="TreeGrafter"/>
</dbReference>
<feature type="domain" description="HTH tetR-type" evidence="3">
    <location>
        <begin position="14"/>
        <end position="74"/>
    </location>
</feature>
<dbReference type="Proteomes" id="UP000419743">
    <property type="component" value="Unassembled WGS sequence"/>
</dbReference>
<reference evidence="4 5" key="1">
    <citation type="submission" date="2019-11" db="EMBL/GenBank/DDBJ databases">
        <authorList>
            <person name="Criscuolo A."/>
        </authorList>
    </citation>
    <scope>NUCLEOTIDE SEQUENCE [LARGE SCALE GENOMIC DNA]</scope>
    <source>
        <strain evidence="4">CIP111667</strain>
    </source>
</reference>
<sequence>MPRELSAYHRQVAATNRVAILDAAADLFLELGYDRTPLARVAESAGVSKATLFKQFPTKAELFEATVLAAGGTPEHELADPPPGDFHAGLVALGLAYAELLSRPRVEDLMRTLIAEAPRFPDLRARTFDFGTLPVLAALKRYLRAETEAGDAHVDDPEVAAPQFLGMISTVVFWPRLVHGNWSRTDEETLHVVDEAARTMVARYGARVSL</sequence>
<dbReference type="GO" id="GO:0000976">
    <property type="term" value="F:transcription cis-regulatory region binding"/>
    <property type="evidence" value="ECO:0007669"/>
    <property type="project" value="TreeGrafter"/>
</dbReference>
<dbReference type="Pfam" id="PF14246">
    <property type="entry name" value="TetR_C_7"/>
    <property type="match status" value="1"/>
</dbReference>
<dbReference type="Gene3D" id="1.10.10.60">
    <property type="entry name" value="Homeodomain-like"/>
    <property type="match status" value="1"/>
</dbReference>
<accession>A0A7M4DPT7</accession>
<dbReference type="Pfam" id="PF00440">
    <property type="entry name" value="TetR_N"/>
    <property type="match status" value="1"/>
</dbReference>
<evidence type="ECO:0000256" key="2">
    <source>
        <dbReference type="PROSITE-ProRule" id="PRU00335"/>
    </source>
</evidence>
<dbReference type="InterPro" id="IPR001647">
    <property type="entry name" value="HTH_TetR"/>
</dbReference>